<keyword evidence="5 7" id="KW-1133">Transmembrane helix</keyword>
<sequence>MSSATAVSKPRKKRKGMTRKTREALAFYACVSPWIFGFVVFTAVPMFASLFLSFTDWDSFQTPNWVGIQNYVKAFTDDPLFWKVLGHTFYYAIVSVPLSLLIALYLSNLLARDFKGKRIYRTIIYLPSLVPLVSAGLIFKWLLKPEDGPIDAVLSIFGIHGPAWLLDANWVIPAIIMLSLWQVGGGTILLISAINGVPKELYEAAELDGAGHYRTFWNITFPMITPILFFNLVTGIIGAFQVFDQVYIMTAGGPDNASQMMVPYIYNSAFKDFHMGYASALAWILFVIIMVISGAVLKSSDAWVFYESEVKK</sequence>
<feature type="transmembrane region" description="Helical" evidence="7">
    <location>
        <begin position="215"/>
        <end position="240"/>
    </location>
</feature>
<evidence type="ECO:0000256" key="1">
    <source>
        <dbReference type="ARBA" id="ARBA00004651"/>
    </source>
</evidence>
<comment type="similarity">
    <text evidence="7">Belongs to the binding-protein-dependent transport system permease family.</text>
</comment>
<dbReference type="InterPro" id="IPR051393">
    <property type="entry name" value="ABC_transporter_permease"/>
</dbReference>
<dbReference type="CDD" id="cd06261">
    <property type="entry name" value="TM_PBP2"/>
    <property type="match status" value="1"/>
</dbReference>
<evidence type="ECO:0000256" key="6">
    <source>
        <dbReference type="ARBA" id="ARBA00023136"/>
    </source>
</evidence>
<proteinExistence type="inferred from homology"/>
<feature type="domain" description="ABC transmembrane type-1" evidence="8">
    <location>
        <begin position="85"/>
        <end position="296"/>
    </location>
</feature>
<evidence type="ECO:0000256" key="5">
    <source>
        <dbReference type="ARBA" id="ARBA00022989"/>
    </source>
</evidence>
<evidence type="ECO:0000259" key="8">
    <source>
        <dbReference type="PROSITE" id="PS50928"/>
    </source>
</evidence>
<dbReference type="PROSITE" id="PS50928">
    <property type="entry name" value="ABC_TM1"/>
    <property type="match status" value="1"/>
</dbReference>
<dbReference type="SUPFAM" id="SSF161098">
    <property type="entry name" value="MetI-like"/>
    <property type="match status" value="1"/>
</dbReference>
<comment type="subcellular location">
    <subcellularLocation>
        <location evidence="1 7">Cell membrane</location>
        <topology evidence="1 7">Multi-pass membrane protein</topology>
    </subcellularLocation>
</comment>
<dbReference type="Pfam" id="PF00528">
    <property type="entry name" value="BPD_transp_1"/>
    <property type="match status" value="1"/>
</dbReference>
<evidence type="ECO:0000256" key="7">
    <source>
        <dbReference type="RuleBase" id="RU363032"/>
    </source>
</evidence>
<keyword evidence="4 7" id="KW-0812">Transmembrane</keyword>
<keyword evidence="3" id="KW-1003">Cell membrane</keyword>
<reference evidence="9 10" key="1">
    <citation type="journal article" date="2023" name="Microbiol. Spectr.">
        <title>Symbiosis of Carpenter Bees with Uncharacterized Lactic Acid Bacteria Showing NAD Auxotrophy.</title>
        <authorList>
            <person name="Kawasaki S."/>
            <person name="Ozawa K."/>
            <person name="Mori T."/>
            <person name="Yamamoto A."/>
            <person name="Ito M."/>
            <person name="Ohkuma M."/>
            <person name="Sakamoto M."/>
            <person name="Matsutani M."/>
        </authorList>
    </citation>
    <scope>NUCLEOTIDE SEQUENCE [LARGE SCALE GENOMIC DNA]</scope>
    <source>
        <strain evidence="9 10">Kim37-2</strain>
    </source>
</reference>
<accession>A0ABN6SDN4</accession>
<evidence type="ECO:0000313" key="10">
    <source>
        <dbReference type="Proteomes" id="UP001321766"/>
    </source>
</evidence>
<dbReference type="InterPro" id="IPR035906">
    <property type="entry name" value="MetI-like_sf"/>
</dbReference>
<feature type="transmembrane region" description="Helical" evidence="7">
    <location>
        <begin position="89"/>
        <end position="111"/>
    </location>
</feature>
<organism evidence="9 10">
    <name type="scientific">Bombiscardovia nodaiensis</name>
    <dbReference type="NCBI Taxonomy" id="2932181"/>
    <lineage>
        <taxon>Bacteria</taxon>
        <taxon>Bacillati</taxon>
        <taxon>Actinomycetota</taxon>
        <taxon>Actinomycetes</taxon>
        <taxon>Bifidobacteriales</taxon>
        <taxon>Bifidobacteriaceae</taxon>
        <taxon>Bombiscardovia</taxon>
    </lineage>
</organism>
<feature type="transmembrane region" description="Helical" evidence="7">
    <location>
        <begin position="25"/>
        <end position="52"/>
    </location>
</feature>
<feature type="transmembrane region" description="Helical" evidence="7">
    <location>
        <begin position="123"/>
        <end position="143"/>
    </location>
</feature>
<dbReference type="PANTHER" id="PTHR30193:SF1">
    <property type="entry name" value="ABC TRANSPORTER PERMEASE PROTEIN YESP-RELATED"/>
    <property type="match status" value="1"/>
</dbReference>
<dbReference type="PANTHER" id="PTHR30193">
    <property type="entry name" value="ABC TRANSPORTER PERMEASE PROTEIN"/>
    <property type="match status" value="1"/>
</dbReference>
<keyword evidence="2 7" id="KW-0813">Transport</keyword>
<protein>
    <submittedName>
        <fullName evidence="9">Sugar ABC transporter permease</fullName>
    </submittedName>
</protein>
<evidence type="ECO:0000256" key="4">
    <source>
        <dbReference type="ARBA" id="ARBA00022692"/>
    </source>
</evidence>
<evidence type="ECO:0000256" key="2">
    <source>
        <dbReference type="ARBA" id="ARBA00022448"/>
    </source>
</evidence>
<evidence type="ECO:0000256" key="3">
    <source>
        <dbReference type="ARBA" id="ARBA00022475"/>
    </source>
</evidence>
<dbReference type="InterPro" id="IPR000515">
    <property type="entry name" value="MetI-like"/>
</dbReference>
<feature type="transmembrane region" description="Helical" evidence="7">
    <location>
        <begin position="170"/>
        <end position="194"/>
    </location>
</feature>
<gene>
    <name evidence="9" type="primary">togM</name>
    <name evidence="9" type="ORF">KIM372_16000</name>
</gene>
<keyword evidence="6 7" id="KW-0472">Membrane</keyword>
<feature type="transmembrane region" description="Helical" evidence="7">
    <location>
        <begin position="277"/>
        <end position="297"/>
    </location>
</feature>
<keyword evidence="10" id="KW-1185">Reference proteome</keyword>
<dbReference type="EMBL" id="AP026798">
    <property type="protein sequence ID" value="BDR53693.1"/>
    <property type="molecule type" value="Genomic_DNA"/>
</dbReference>
<dbReference type="Gene3D" id="1.10.3720.10">
    <property type="entry name" value="MetI-like"/>
    <property type="match status" value="1"/>
</dbReference>
<dbReference type="Proteomes" id="UP001321766">
    <property type="component" value="Chromosome"/>
</dbReference>
<evidence type="ECO:0000313" key="9">
    <source>
        <dbReference type="EMBL" id="BDR53693.1"/>
    </source>
</evidence>
<name>A0ABN6SDN4_9BIFI</name>